<evidence type="ECO:0000313" key="1">
    <source>
        <dbReference type="EnsemblProtists" id="HpaP804568"/>
    </source>
</evidence>
<sequence>MNPVSYDGRWTPCMRYALWPVRSVQATNKRGLQNVGTISVWRLADVTRVGSIANDENPGRGGMGVEFGVWKR</sequence>
<dbReference type="HOGENOM" id="CLU_2727630_0_0_1"/>
<organism evidence="1 2">
    <name type="scientific">Hyaloperonospora arabidopsidis (strain Emoy2)</name>
    <name type="common">Downy mildew agent</name>
    <name type="synonym">Peronospora arabidopsidis</name>
    <dbReference type="NCBI Taxonomy" id="559515"/>
    <lineage>
        <taxon>Eukaryota</taxon>
        <taxon>Sar</taxon>
        <taxon>Stramenopiles</taxon>
        <taxon>Oomycota</taxon>
        <taxon>Peronosporomycetes</taxon>
        <taxon>Peronosporales</taxon>
        <taxon>Peronosporaceae</taxon>
        <taxon>Hyaloperonospora</taxon>
    </lineage>
</organism>
<keyword evidence="2" id="KW-1185">Reference proteome</keyword>
<dbReference type="EMBL" id="JH598169">
    <property type="status" value="NOT_ANNOTATED_CDS"/>
    <property type="molecule type" value="Genomic_DNA"/>
</dbReference>
<dbReference type="AlphaFoldDB" id="M4BE50"/>
<proteinExistence type="predicted"/>
<reference evidence="2" key="1">
    <citation type="journal article" date="2010" name="Science">
        <title>Signatures of adaptation to obligate biotrophy in the Hyaloperonospora arabidopsidis genome.</title>
        <authorList>
            <person name="Baxter L."/>
            <person name="Tripathy S."/>
            <person name="Ishaque N."/>
            <person name="Boot N."/>
            <person name="Cabral A."/>
            <person name="Kemen E."/>
            <person name="Thines M."/>
            <person name="Ah-Fong A."/>
            <person name="Anderson R."/>
            <person name="Badejoko W."/>
            <person name="Bittner-Eddy P."/>
            <person name="Boore J.L."/>
            <person name="Chibucos M.C."/>
            <person name="Coates M."/>
            <person name="Dehal P."/>
            <person name="Delehaunty K."/>
            <person name="Dong S."/>
            <person name="Downton P."/>
            <person name="Dumas B."/>
            <person name="Fabro G."/>
            <person name="Fronick C."/>
            <person name="Fuerstenberg S.I."/>
            <person name="Fulton L."/>
            <person name="Gaulin E."/>
            <person name="Govers F."/>
            <person name="Hughes L."/>
            <person name="Humphray S."/>
            <person name="Jiang R.H."/>
            <person name="Judelson H."/>
            <person name="Kamoun S."/>
            <person name="Kyung K."/>
            <person name="Meijer H."/>
            <person name="Minx P."/>
            <person name="Morris P."/>
            <person name="Nelson J."/>
            <person name="Phuntumart V."/>
            <person name="Qutob D."/>
            <person name="Rehmany A."/>
            <person name="Rougon-Cardoso A."/>
            <person name="Ryden P."/>
            <person name="Torto-Alalibo T."/>
            <person name="Studholme D."/>
            <person name="Wang Y."/>
            <person name="Win J."/>
            <person name="Wood J."/>
            <person name="Clifton S.W."/>
            <person name="Rogers J."/>
            <person name="Van den Ackerveken G."/>
            <person name="Jones J.D."/>
            <person name="McDowell J.M."/>
            <person name="Beynon J."/>
            <person name="Tyler B.M."/>
        </authorList>
    </citation>
    <scope>NUCLEOTIDE SEQUENCE [LARGE SCALE GENOMIC DNA]</scope>
    <source>
        <strain evidence="2">Emoy2</strain>
    </source>
</reference>
<dbReference type="VEuPathDB" id="FungiDB:HpaG804568"/>
<protein>
    <submittedName>
        <fullName evidence="1">Uncharacterized protein</fullName>
    </submittedName>
</protein>
<reference evidence="1" key="2">
    <citation type="submission" date="2015-06" db="UniProtKB">
        <authorList>
            <consortium name="EnsemblProtists"/>
        </authorList>
    </citation>
    <scope>IDENTIFICATION</scope>
    <source>
        <strain evidence="1">Emoy2</strain>
    </source>
</reference>
<dbReference type="EnsemblProtists" id="HpaT804568">
    <property type="protein sequence ID" value="HpaP804568"/>
    <property type="gene ID" value="HpaG804568"/>
</dbReference>
<evidence type="ECO:0000313" key="2">
    <source>
        <dbReference type="Proteomes" id="UP000011713"/>
    </source>
</evidence>
<accession>M4BE50</accession>
<name>M4BE50_HYAAE</name>
<dbReference type="Proteomes" id="UP000011713">
    <property type="component" value="Unassembled WGS sequence"/>
</dbReference>
<dbReference type="InParanoid" id="M4BE50"/>